<dbReference type="STRING" id="1888995.BD935_02540"/>
<feature type="transmembrane region" description="Helical" evidence="1">
    <location>
        <begin position="45"/>
        <end position="68"/>
    </location>
</feature>
<reference evidence="2 3" key="1">
    <citation type="submission" date="2016-08" db="EMBL/GenBank/DDBJ databases">
        <title>New Insights into Marine Group III Euryarchaeota, from dark to light.</title>
        <authorList>
            <person name="Haro-Moreno J.M."/>
            <person name="Rodriguez-Valera F."/>
            <person name="Lopez-Garcia P."/>
            <person name="Moreira D."/>
            <person name="Martin-Cuadrado A.B."/>
        </authorList>
    </citation>
    <scope>NUCLEOTIDE SEQUENCE [LARGE SCALE GENOMIC DNA]</scope>
    <source>
        <strain evidence="2">CG-Epi1</strain>
    </source>
</reference>
<dbReference type="Proteomes" id="UP000183080">
    <property type="component" value="Unassembled WGS sequence"/>
</dbReference>
<evidence type="ECO:0000313" key="3">
    <source>
        <dbReference type="Proteomes" id="UP000183080"/>
    </source>
</evidence>
<dbReference type="AlphaFoldDB" id="A0A1J5TZT6"/>
<feature type="transmembrane region" description="Helical" evidence="1">
    <location>
        <begin position="6"/>
        <end position="24"/>
    </location>
</feature>
<dbReference type="EMBL" id="MIZA01000022">
    <property type="protein sequence ID" value="OIR17542.1"/>
    <property type="molecule type" value="Genomic_DNA"/>
</dbReference>
<keyword evidence="1" id="KW-1133">Transmembrane helix</keyword>
<gene>
    <name evidence="2" type="ORF">BD935_02540</name>
</gene>
<protein>
    <submittedName>
        <fullName evidence="2">Uncharacterized protein</fullName>
    </submittedName>
</protein>
<name>A0A1J5TZT6_9ARCH</name>
<keyword evidence="1" id="KW-0812">Transmembrane</keyword>
<comment type="caution">
    <text evidence="2">The sequence shown here is derived from an EMBL/GenBank/DDBJ whole genome shotgun (WGS) entry which is preliminary data.</text>
</comment>
<keyword evidence="1" id="KW-0472">Membrane</keyword>
<accession>A0A1J5TZT6</accession>
<proteinExistence type="predicted"/>
<evidence type="ECO:0000313" key="2">
    <source>
        <dbReference type="EMBL" id="OIR17542.1"/>
    </source>
</evidence>
<organism evidence="2 3">
    <name type="scientific">Marine Group III euryarchaeote CG-Epi1</name>
    <dbReference type="NCBI Taxonomy" id="1888995"/>
    <lineage>
        <taxon>Archaea</taxon>
        <taxon>Methanobacteriati</taxon>
        <taxon>Thermoplasmatota</taxon>
        <taxon>Thermoplasmata</taxon>
        <taxon>Candidatus Thermoprofundales</taxon>
    </lineage>
</organism>
<evidence type="ECO:0000256" key="1">
    <source>
        <dbReference type="SAM" id="Phobius"/>
    </source>
</evidence>
<sequence>MEILGIARLILGVILIIYSANCWLKQKYWSRKHFDWRPKEHWPSVFWMNVIGSALGGAVILFMELIGFES</sequence>